<keyword evidence="3 6" id="KW-0547">Nucleotide-binding</keyword>
<evidence type="ECO:0000256" key="1">
    <source>
        <dbReference type="ARBA" id="ARBA00006877"/>
    </source>
</evidence>
<evidence type="ECO:0000313" key="8">
    <source>
        <dbReference type="EMBL" id="MBS8120961.1"/>
    </source>
</evidence>
<dbReference type="PANTHER" id="PTHR30314">
    <property type="entry name" value="CELL DIVISION PROTEIN FTSZ-RELATED"/>
    <property type="match status" value="1"/>
</dbReference>
<dbReference type="InterPro" id="IPR017975">
    <property type="entry name" value="Tubulin_CS"/>
</dbReference>
<dbReference type="SMR" id="A0A8T5D533"/>
<reference evidence="11" key="1">
    <citation type="journal article" date="2021" name="Nat. Microbiol.">
        <title>Cell division in the archaeon Haloferax volcanii relies on two FtsZ proteins with distinct functions in division ring assembly and constriction.</title>
        <authorList>
            <person name="Liao Y."/>
            <person name="Ithurbide S."/>
            <person name="Evenhuis C."/>
            <person name="Loewe J."/>
            <person name="Duggin I.G."/>
        </authorList>
    </citation>
    <scope>NUCLEOTIDE SEQUENCE</scope>
    <source>
        <strain evidence="8">H98</strain>
        <strain evidence="11">ID112 - delta_ftsZ1_delta_ftsZ2</strain>
        <strain evidence="9">ID76 - delta_ftsZ1</strain>
        <strain evidence="10">ID77 - delta_ftsZ2</strain>
    </source>
</reference>
<dbReference type="Gene3D" id="3.40.50.1440">
    <property type="entry name" value="Tubulin/FtsZ, GTPase domain"/>
    <property type="match status" value="1"/>
</dbReference>
<dbReference type="Pfam" id="PF21011">
    <property type="entry name" value="CetZ_C"/>
    <property type="match status" value="1"/>
</dbReference>
<dbReference type="EMBL" id="JAERQW010000022">
    <property type="protein sequence ID" value="MBS8129851.1"/>
    <property type="molecule type" value="Genomic_DNA"/>
</dbReference>
<feature type="domain" description="Tubulin/FtsZ GTPase" evidence="7">
    <location>
        <begin position="2"/>
        <end position="205"/>
    </location>
</feature>
<dbReference type="GO" id="GO:0005525">
    <property type="term" value="F:GTP binding"/>
    <property type="evidence" value="ECO:0007669"/>
    <property type="project" value="UniProtKB-UniRule"/>
</dbReference>
<keyword evidence="4 6" id="KW-0133">Cell shape</keyword>
<evidence type="ECO:0000313" key="9">
    <source>
        <dbReference type="EMBL" id="MBS8125998.1"/>
    </source>
</evidence>
<dbReference type="InterPro" id="IPR036525">
    <property type="entry name" value="Tubulin/FtsZ_GTPase_sf"/>
</dbReference>
<dbReference type="InterPro" id="IPR003008">
    <property type="entry name" value="Tubulin_FtsZ_GTPase"/>
</dbReference>
<dbReference type="PANTHER" id="PTHR30314:SF10">
    <property type="entry name" value="TUBULIN-LIKE PROTEIN CETZ"/>
    <property type="match status" value="1"/>
</dbReference>
<dbReference type="InterPro" id="IPR037103">
    <property type="entry name" value="Tubulin/FtsZ-like_C"/>
</dbReference>
<dbReference type="PROSITE" id="PS00227">
    <property type="entry name" value="TUBULIN"/>
    <property type="match status" value="1"/>
</dbReference>
<sequence>MKLGVVGLGQAGGKIVDALLEYDQRTNCHIVHDALTVNTATADLNALEHIPADARVLIGKSQVGGQGVGGDNELGATITTEDITEIQHVIDTISVHEIDAFLLVAALGGGTGSGALPVVGRHLKQLYTEPVYGLGILPSTNEGGLYSLNAARSLQTAVRELDNLLIFDNDAHRQANESLTGGYAAINRELATRLGVLFGAGDIDTGTANPESVVDASEIINTLKGGGVSTLGYASQSLEEEDGAEAAGLLSRFKRESSTDSAGGTNRITSLVRRATLGRLTLPVEPANVSIDRGLVIVAGPSDCLNRKGIERGRTWVEEQTGCLSIRGGDYPLPESNTVAVVVLFSGISGADRLHELRSIGSEAQTTGAERTGSSDRHLESILGDDADELDSLF</sequence>
<dbReference type="Proteomes" id="UP000679371">
    <property type="component" value="Unassembled WGS sequence"/>
</dbReference>
<dbReference type="SUPFAM" id="SSF52490">
    <property type="entry name" value="Tubulin nucleotide-binding domain-like"/>
    <property type="match status" value="1"/>
</dbReference>
<dbReference type="HAMAP" id="MF_01946">
    <property type="entry name" value="CetZ"/>
    <property type="match status" value="1"/>
</dbReference>
<comment type="caution">
    <text evidence="11">The sequence shown here is derived from an EMBL/GenBank/DDBJ whole genome shotgun (WGS) entry which is preliminary data.</text>
</comment>
<dbReference type="Gene3D" id="3.30.1330.20">
    <property type="entry name" value="Tubulin/FtsZ, C-terminal domain"/>
    <property type="match status" value="1"/>
</dbReference>
<dbReference type="Pfam" id="PF00091">
    <property type="entry name" value="Tubulin"/>
    <property type="match status" value="1"/>
</dbReference>
<evidence type="ECO:0000313" key="12">
    <source>
        <dbReference type="Proteomes" id="UP000679789"/>
    </source>
</evidence>
<dbReference type="SMART" id="SM00864">
    <property type="entry name" value="Tubulin"/>
    <property type="match status" value="1"/>
</dbReference>
<dbReference type="GO" id="GO:0032153">
    <property type="term" value="C:cell division site"/>
    <property type="evidence" value="ECO:0007669"/>
    <property type="project" value="TreeGrafter"/>
</dbReference>
<dbReference type="Proteomes" id="UP000678484">
    <property type="component" value="Unassembled WGS sequence"/>
</dbReference>
<dbReference type="AlphaFoldDB" id="A0A8T5D533"/>
<protein>
    <recommendedName>
        <fullName evidence="6">Tubulin-like protein CetZ</fullName>
    </recommendedName>
</protein>
<evidence type="ECO:0000313" key="11">
    <source>
        <dbReference type="EMBL" id="MBS8133716.1"/>
    </source>
</evidence>
<proteinExistence type="inferred from homology"/>
<comment type="function">
    <text evidence="6">Involved in cell shape control.</text>
</comment>
<dbReference type="GO" id="GO:0007017">
    <property type="term" value="P:microtubule-based process"/>
    <property type="evidence" value="ECO:0007669"/>
    <property type="project" value="InterPro"/>
</dbReference>
<dbReference type="Proteomes" id="UP000676028">
    <property type="component" value="Unassembled WGS sequence"/>
</dbReference>
<dbReference type="InterPro" id="IPR045061">
    <property type="entry name" value="FtsZ/CetZ"/>
</dbReference>
<gene>
    <name evidence="6" type="primary">cetZ</name>
    <name evidence="8" type="ORF">JK351_17610</name>
    <name evidence="11" type="ORF">JK352_17645</name>
    <name evidence="10" type="ORF">JK353_17650</name>
    <name evidence="9" type="ORF">JK354_17725</name>
</gene>
<evidence type="ECO:0000256" key="2">
    <source>
        <dbReference type="ARBA" id="ARBA00022490"/>
    </source>
</evidence>
<evidence type="ECO:0000256" key="6">
    <source>
        <dbReference type="HAMAP-Rule" id="MF_01946"/>
    </source>
</evidence>
<keyword evidence="11" id="KW-0131">Cell cycle</keyword>
<dbReference type="InterPro" id="IPR048737">
    <property type="entry name" value="CetZ_C"/>
</dbReference>
<dbReference type="InterPro" id="IPR032907">
    <property type="entry name" value="CetZ"/>
</dbReference>
<dbReference type="EMBL" id="JAERQX010000022">
    <property type="protein sequence ID" value="MBS8133716.1"/>
    <property type="molecule type" value="Genomic_DNA"/>
</dbReference>
<dbReference type="GeneID" id="31787393"/>
<dbReference type="RefSeq" id="WP_004043403.1">
    <property type="nucleotide sequence ID" value="NZ_JAERQU010000022.1"/>
</dbReference>
<evidence type="ECO:0000256" key="4">
    <source>
        <dbReference type="ARBA" id="ARBA00022960"/>
    </source>
</evidence>
<dbReference type="EMBL" id="JAERQU010000022">
    <property type="protein sequence ID" value="MBS8120961.1"/>
    <property type="molecule type" value="Genomic_DNA"/>
</dbReference>
<comment type="subcellular location">
    <subcellularLocation>
        <location evidence="6">Cytoplasm</location>
    </subcellularLocation>
</comment>
<comment type="similarity">
    <text evidence="1 6">Belongs to the CetZ family.</text>
</comment>
<feature type="binding site" evidence="6">
    <location>
        <begin position="10"/>
        <end position="14"/>
    </location>
    <ligand>
        <name>GTP</name>
        <dbReference type="ChEBI" id="CHEBI:37565"/>
    </ligand>
</feature>
<keyword evidence="5 6" id="KW-0342">GTP-binding</keyword>
<keyword evidence="11" id="KW-0132">Cell division</keyword>
<name>A0A8T5D533_HALVO</name>
<feature type="binding site" evidence="6">
    <location>
        <position position="187"/>
    </location>
    <ligand>
        <name>GTP</name>
        <dbReference type="ChEBI" id="CHEBI:37565"/>
    </ligand>
</feature>
<feature type="binding site" evidence="6">
    <location>
        <position position="169"/>
    </location>
    <ligand>
        <name>GTP</name>
        <dbReference type="ChEBI" id="CHEBI:37565"/>
    </ligand>
</feature>
<dbReference type="Proteomes" id="UP000679789">
    <property type="component" value="Unassembled WGS sequence"/>
</dbReference>
<dbReference type="GO" id="GO:0008360">
    <property type="term" value="P:regulation of cell shape"/>
    <property type="evidence" value="ECO:0007669"/>
    <property type="project" value="UniProtKB-UniRule"/>
</dbReference>
<feature type="binding site" evidence="6">
    <location>
        <position position="142"/>
    </location>
    <ligand>
        <name>GTP</name>
        <dbReference type="ChEBI" id="CHEBI:37565"/>
    </ligand>
</feature>
<dbReference type="GO" id="GO:0005874">
    <property type="term" value="C:microtubule"/>
    <property type="evidence" value="ECO:0007669"/>
    <property type="project" value="InterPro"/>
</dbReference>
<evidence type="ECO:0000256" key="3">
    <source>
        <dbReference type="ARBA" id="ARBA00022741"/>
    </source>
</evidence>
<evidence type="ECO:0000259" key="7">
    <source>
        <dbReference type="SMART" id="SM00864"/>
    </source>
</evidence>
<dbReference type="EMBL" id="JAERQV010000022">
    <property type="protein sequence ID" value="MBS8125998.1"/>
    <property type="molecule type" value="Genomic_DNA"/>
</dbReference>
<evidence type="ECO:0000256" key="5">
    <source>
        <dbReference type="ARBA" id="ARBA00023134"/>
    </source>
</evidence>
<dbReference type="GO" id="GO:0005737">
    <property type="term" value="C:cytoplasm"/>
    <property type="evidence" value="ECO:0007669"/>
    <property type="project" value="UniProtKB-SubCell"/>
</dbReference>
<keyword evidence="2 6" id="KW-0963">Cytoplasm</keyword>
<organism evidence="11 12">
    <name type="scientific">Haloferax volcanii</name>
    <name type="common">Halobacterium volcanii</name>
    <dbReference type="NCBI Taxonomy" id="2246"/>
    <lineage>
        <taxon>Archaea</taxon>
        <taxon>Methanobacteriati</taxon>
        <taxon>Methanobacteriota</taxon>
        <taxon>Stenosarchaea group</taxon>
        <taxon>Halobacteria</taxon>
        <taxon>Halobacteriales</taxon>
        <taxon>Haloferacaceae</taxon>
        <taxon>Haloferax</taxon>
    </lineage>
</organism>
<dbReference type="GO" id="GO:0051301">
    <property type="term" value="P:cell division"/>
    <property type="evidence" value="ECO:0007669"/>
    <property type="project" value="UniProtKB-KW"/>
</dbReference>
<dbReference type="CDD" id="cd02202">
    <property type="entry name" value="CetZ_tubulin-like"/>
    <property type="match status" value="1"/>
</dbReference>
<evidence type="ECO:0000313" key="10">
    <source>
        <dbReference type="EMBL" id="MBS8129851.1"/>
    </source>
</evidence>
<accession>A0A8T5D533</accession>
<dbReference type="GO" id="GO:0003924">
    <property type="term" value="F:GTPase activity"/>
    <property type="evidence" value="ECO:0007669"/>
    <property type="project" value="InterPro"/>
</dbReference>
<feature type="binding site" evidence="6">
    <location>
        <begin position="110"/>
        <end position="112"/>
    </location>
    <ligand>
        <name>GTP</name>
        <dbReference type="ChEBI" id="CHEBI:37565"/>
    </ligand>
</feature>